<dbReference type="PANTHER" id="PTHR46499:SF1">
    <property type="entry name" value="QUEUINE TRNA-RIBOSYLTRANSFERASE"/>
    <property type="match status" value="1"/>
</dbReference>
<feature type="binding site" evidence="4">
    <location>
        <position position="146"/>
    </location>
    <ligand>
        <name>substrate</name>
    </ligand>
</feature>
<dbReference type="Gene3D" id="3.40.50.150">
    <property type="entry name" value="Vaccinia Virus protein VP39"/>
    <property type="match status" value="1"/>
</dbReference>
<feature type="active site" description="Proton acceptor" evidence="4">
    <location>
        <position position="92"/>
    </location>
</feature>
<evidence type="ECO:0000256" key="1">
    <source>
        <dbReference type="ARBA" id="ARBA00022676"/>
    </source>
</evidence>
<dbReference type="EC" id="2.4.2.29" evidence="4"/>
<evidence type="ECO:0000313" key="7">
    <source>
        <dbReference type="EMBL" id="KAB2932444.1"/>
    </source>
</evidence>
<dbReference type="HAMAP" id="MF_00168">
    <property type="entry name" value="Q_tRNA_Tgt"/>
    <property type="match status" value="1"/>
</dbReference>
<feature type="active site" description="Nucleophile" evidence="4">
    <location>
        <position position="265"/>
    </location>
</feature>
<keyword evidence="1 4" id="KW-0328">Glycosyltransferase</keyword>
<dbReference type="GO" id="GO:0005829">
    <property type="term" value="C:cytosol"/>
    <property type="evidence" value="ECO:0007669"/>
    <property type="project" value="TreeGrafter"/>
</dbReference>
<comment type="catalytic activity">
    <reaction evidence="4">
        <text>7-aminomethyl-7-carbaguanine + guanosine(34) in tRNA = 7-aminomethyl-7-carbaguanosine(34) in tRNA + guanine</text>
        <dbReference type="Rhea" id="RHEA:24104"/>
        <dbReference type="Rhea" id="RHEA-COMP:10341"/>
        <dbReference type="Rhea" id="RHEA-COMP:10342"/>
        <dbReference type="ChEBI" id="CHEBI:16235"/>
        <dbReference type="ChEBI" id="CHEBI:58703"/>
        <dbReference type="ChEBI" id="CHEBI:74269"/>
        <dbReference type="ChEBI" id="CHEBI:82833"/>
        <dbReference type="EC" id="2.4.2.29"/>
    </reaction>
</comment>
<dbReference type="EMBL" id="WBUI01000009">
    <property type="protein sequence ID" value="KAB2932444.1"/>
    <property type="molecule type" value="Genomic_DNA"/>
</dbReference>
<keyword evidence="3 4" id="KW-0819">tRNA processing</keyword>
<reference evidence="7 8" key="1">
    <citation type="submission" date="2019-10" db="EMBL/GenBank/DDBJ databases">
        <title>Extracellular Electron Transfer in a Candidatus Methanoperedens spp. Enrichment Culture.</title>
        <authorList>
            <person name="Berger S."/>
            <person name="Rangel Shaw D."/>
            <person name="Berben T."/>
            <person name="In 'T Zandt M."/>
            <person name="Frank J."/>
            <person name="Reimann J."/>
            <person name="Jetten M.S.M."/>
            <person name="Welte C.U."/>
        </authorList>
    </citation>
    <scope>NUCLEOTIDE SEQUENCE [LARGE SCALE GENOMIC DNA]</scope>
    <source>
        <strain evidence="7">SB12</strain>
    </source>
</reference>
<accession>A0A833LYE4</accession>
<comment type="function">
    <text evidence="4">Catalyzes the base-exchange of a guanine (G) residue with the queuine precursor 7-aminomethyl-7-deazaguanine (PreQ1) at position 34 (anticodon wobble position) in tRNAs with GU(N) anticodons (tRNA-Asp, -Asn, -His and -Tyr). Catalysis occurs through a double-displacement mechanism. The nucleophile active site attacks the C1' of nucleotide 34 to detach the guanine base from the RNA, forming a covalent enzyme-RNA intermediate. The proton acceptor active site deprotonates the incoming PreQ1, allowing a nucleophilic attack on the C1' of the ribose to form the product. After dissociation, two additional enzymatic reactions on the tRNA convert PreQ1 to queuine (Q), resulting in the hypermodified nucleoside queuosine (7-(((4,5-cis-dihydroxy-2-cyclopenten-1-yl)amino)methyl)-7-deazaguanosine).</text>
</comment>
<evidence type="ECO:0000259" key="6">
    <source>
        <dbReference type="Pfam" id="PF05430"/>
    </source>
</evidence>
<comment type="caution">
    <text evidence="4">Lacks conserved residue(s) required for the propagation of feature annotation.</text>
</comment>
<dbReference type="SUPFAM" id="SSF51713">
    <property type="entry name" value="tRNA-guanine transglycosylase"/>
    <property type="match status" value="1"/>
</dbReference>
<dbReference type="Pfam" id="PF01702">
    <property type="entry name" value="TGT"/>
    <property type="match status" value="1"/>
</dbReference>
<dbReference type="InterPro" id="IPR008471">
    <property type="entry name" value="MnmC-like_methylTransf"/>
</dbReference>
<dbReference type="UniPathway" id="UPA00392"/>
<dbReference type="GO" id="GO:0016645">
    <property type="term" value="F:oxidoreductase activity, acting on the CH-NH group of donors"/>
    <property type="evidence" value="ECO:0007669"/>
    <property type="project" value="InterPro"/>
</dbReference>
<feature type="binding site" evidence="4">
    <location>
        <position position="334"/>
    </location>
    <ligand>
        <name>Zn(2+)</name>
        <dbReference type="ChEBI" id="CHEBI:29105"/>
    </ligand>
</feature>
<comment type="caution">
    <text evidence="7">The sequence shown here is derived from an EMBL/GenBank/DDBJ whole genome shotgun (WGS) entry which is preliminary data.</text>
</comment>
<feature type="binding site" evidence="4">
    <location>
        <position position="305"/>
    </location>
    <ligand>
        <name>Zn(2+)</name>
        <dbReference type="ChEBI" id="CHEBI:29105"/>
    </ligand>
</feature>
<dbReference type="Proteomes" id="UP000460298">
    <property type="component" value="Unassembled WGS sequence"/>
</dbReference>
<keyword evidence="4" id="KW-0479">Metal-binding</keyword>
<dbReference type="InterPro" id="IPR004803">
    <property type="entry name" value="TGT"/>
</dbReference>
<dbReference type="Pfam" id="PF05430">
    <property type="entry name" value="Methyltransf_30"/>
    <property type="match status" value="1"/>
</dbReference>
<protein>
    <recommendedName>
        <fullName evidence="4">Queuine tRNA-ribosyltransferase</fullName>
        <ecNumber evidence="4">2.4.2.29</ecNumber>
    </recommendedName>
    <alternativeName>
        <fullName evidence="4">Guanine insertion enzyme</fullName>
    </alternativeName>
    <alternativeName>
        <fullName evidence="4">tRNA-guanine transglycosylase</fullName>
    </alternativeName>
</protein>
<dbReference type="InterPro" id="IPR036511">
    <property type="entry name" value="TGT-like_sf"/>
</dbReference>
<keyword evidence="2 4" id="KW-0808">Transferase</keyword>
<dbReference type="NCBIfam" id="TIGR00430">
    <property type="entry name" value="Q_tRNA_tgt"/>
    <property type="match status" value="1"/>
</dbReference>
<dbReference type="AlphaFoldDB" id="A0A833LYE4"/>
<dbReference type="NCBIfam" id="TIGR00449">
    <property type="entry name" value="tgt_general"/>
    <property type="match status" value="1"/>
</dbReference>
<dbReference type="GO" id="GO:0008616">
    <property type="term" value="P:tRNA queuosine(34) biosynthetic process"/>
    <property type="evidence" value="ECO:0007669"/>
    <property type="project" value="UniProtKB-UniRule"/>
</dbReference>
<feature type="binding site" evidence="4">
    <location>
        <position position="308"/>
    </location>
    <ligand>
        <name>Zn(2+)</name>
        <dbReference type="ChEBI" id="CHEBI:29105"/>
    </ligand>
</feature>
<feature type="domain" description="tRNA-guanine(15) transglycosylase-like" evidence="5">
    <location>
        <begin position="14"/>
        <end position="362"/>
    </location>
</feature>
<dbReference type="PANTHER" id="PTHR46499">
    <property type="entry name" value="QUEUINE TRNA-RIBOSYLTRANSFERASE"/>
    <property type="match status" value="1"/>
</dbReference>
<organism evidence="7 8">
    <name type="scientific">Leptonema illini</name>
    <dbReference type="NCBI Taxonomy" id="183"/>
    <lineage>
        <taxon>Bacteria</taxon>
        <taxon>Pseudomonadati</taxon>
        <taxon>Spirochaetota</taxon>
        <taxon>Spirochaetia</taxon>
        <taxon>Leptospirales</taxon>
        <taxon>Leptospiraceae</taxon>
        <taxon>Leptonema</taxon>
    </lineage>
</organism>
<sequence>MSRLDFQIQAKAGRARAATFRTLHGVIETPLFMPVGTNATVKGLRVEDLKTVGSQILLANTYHLLLRPGAEVFERMGGIHRMMNWSGSVLTDSGGFQIFSLPHSRNMTEEGALFRSYVDGATILLTPEMSIGMQKAIGSDIMMALDQCIPSTADYKTAEEAMHLTHRWAKRSLEARGDSEQALFGIIQGALFRDLRRQSAETLSALEFDGFAIGGLAVGETKDEREEFTSFTTDLMPENRPRYLMGVGTPIDLLEAVNAGVDMFDCIIPNALAQQSVAYTSRGRMRLERSVYKFADEPVDPDCDCYTCAHYGKAYIHHLHKADEILGWQLLSIHNLRFYHRLMASMRRHILAGSFESFYKEQREILARPDADRPPGPPPVRTRSKREFIESIGAFCLHESRDGFVRIQHAPSGEVMHPGSEPDVEARRLYVEQSELIRRLGEKPLTVWDVGLGAAYNAMATIRAYEAGIHALSQSNAHPKTRSESASAIDATSLPELRIVSFENDLDALRLALTHVDRFPHLKHAGPHVLLRDGFWQSKHSPISWQLVQGDFLETMSEADRPDLIFYDPYSYKTNGPLWSLAAFRSMYRICGEHDAELFTYSAATRVRATLLAAGFFVAAGTGTGLKSDTTMALTEQAVQRRGTSALLDGRWLERWTRSDARFPDDVDEGERSHFAQLIEGHRQFAL</sequence>
<feature type="region of interest" description="RNA binding" evidence="4">
    <location>
        <begin position="246"/>
        <end position="252"/>
    </location>
</feature>
<name>A0A833LYE4_9LEPT</name>
<comment type="pathway">
    <text evidence="4">tRNA modification; tRNA-queuosine biosynthesis.</text>
</comment>
<dbReference type="InterPro" id="IPR050076">
    <property type="entry name" value="ArchSynthase1/Queuine_TRR"/>
</dbReference>
<dbReference type="InterPro" id="IPR002616">
    <property type="entry name" value="tRNA_ribo_trans-like"/>
</dbReference>
<keyword evidence="4" id="KW-0671">Queuosine biosynthesis</keyword>
<feature type="binding site" evidence="4">
    <location>
        <position position="215"/>
    </location>
    <ligand>
        <name>substrate</name>
    </ligand>
</feature>
<gene>
    <name evidence="4 7" type="primary">tgt</name>
    <name evidence="7" type="ORF">F9K24_10985</name>
</gene>
<evidence type="ECO:0000256" key="3">
    <source>
        <dbReference type="ARBA" id="ARBA00022694"/>
    </source>
</evidence>
<comment type="similarity">
    <text evidence="4">Belongs to the queuine tRNA-ribosyltransferase family.</text>
</comment>
<feature type="binding site" evidence="4">
    <location>
        <position position="188"/>
    </location>
    <ligand>
        <name>substrate</name>
    </ligand>
</feature>
<keyword evidence="4" id="KW-0862">Zinc</keyword>
<comment type="subunit">
    <text evidence="4">Homodimer. Within each dimer, one monomer is responsible for RNA recognition and catalysis, while the other monomer binds to the replacement base PreQ1.</text>
</comment>
<dbReference type="GO" id="GO:0046872">
    <property type="term" value="F:metal ion binding"/>
    <property type="evidence" value="ECO:0007669"/>
    <property type="project" value="UniProtKB-KW"/>
</dbReference>
<feature type="binding site" evidence="4">
    <location>
        <begin position="92"/>
        <end position="96"/>
    </location>
    <ligand>
        <name>substrate</name>
    </ligand>
</feature>
<proteinExistence type="inferred from homology"/>
<evidence type="ECO:0000256" key="2">
    <source>
        <dbReference type="ARBA" id="ARBA00022679"/>
    </source>
</evidence>
<feature type="binding site" evidence="4">
    <location>
        <position position="303"/>
    </location>
    <ligand>
        <name>Zn(2+)</name>
        <dbReference type="ChEBI" id="CHEBI:29105"/>
    </ligand>
</feature>
<dbReference type="Gene3D" id="3.20.20.105">
    <property type="entry name" value="Queuine tRNA-ribosyltransferase-like"/>
    <property type="match status" value="1"/>
</dbReference>
<comment type="cofactor">
    <cofactor evidence="4">
        <name>Zn(2+)</name>
        <dbReference type="ChEBI" id="CHEBI:29105"/>
    </cofactor>
    <text evidence="4">Binds 1 zinc ion per subunit.</text>
</comment>
<dbReference type="GO" id="GO:0008479">
    <property type="term" value="F:tRNA-guanosine(34) queuine transglycosylase activity"/>
    <property type="evidence" value="ECO:0007669"/>
    <property type="project" value="UniProtKB-UniRule"/>
</dbReference>
<feature type="domain" description="MnmC-like methyltransferase" evidence="6">
    <location>
        <begin position="542"/>
        <end position="634"/>
    </location>
</feature>
<evidence type="ECO:0000259" key="5">
    <source>
        <dbReference type="Pfam" id="PF01702"/>
    </source>
</evidence>
<evidence type="ECO:0000256" key="4">
    <source>
        <dbReference type="HAMAP-Rule" id="MF_00168"/>
    </source>
</evidence>
<dbReference type="InterPro" id="IPR029063">
    <property type="entry name" value="SAM-dependent_MTases_sf"/>
</dbReference>
<evidence type="ECO:0000313" key="8">
    <source>
        <dbReference type="Proteomes" id="UP000460298"/>
    </source>
</evidence>